<sequence>MLNLTPMLPPALALAALLSTPPAAAAEPRAEPDATVDVRTDDRRMNAAKAKARRTLPSFLAVLAAPPAGARDLSFKYPLEGWEHIWVEQVVRRGESLTGRLANNPQARGYRLGQRVTVPLSAVSDWAYRDGAGVMQGHFTTRALLSQLAPDEARQIREAFGWATPRRRLSAAKPPP</sequence>
<keyword evidence="4" id="KW-1185">Reference proteome</keyword>
<dbReference type="InterPro" id="IPR018756">
    <property type="entry name" value="DUF2314"/>
</dbReference>
<comment type="caution">
    <text evidence="3">The sequence shown here is derived from an EMBL/GenBank/DDBJ whole genome shotgun (WGS) entry which is preliminary data.</text>
</comment>
<reference evidence="3 4" key="1">
    <citation type="submission" date="2024-03" db="EMBL/GenBank/DDBJ databases">
        <authorList>
            <person name="Jo J.-H."/>
        </authorList>
    </citation>
    <scope>NUCLEOTIDE SEQUENCE [LARGE SCALE GENOMIC DNA]</scope>
    <source>
        <strain evidence="3 4">PS1R-30</strain>
    </source>
</reference>
<keyword evidence="1" id="KW-0732">Signal</keyword>
<organism evidence="3 4">
    <name type="scientific">Novosphingobium anseongense</name>
    <dbReference type="NCBI Taxonomy" id="3133436"/>
    <lineage>
        <taxon>Bacteria</taxon>
        <taxon>Pseudomonadati</taxon>
        <taxon>Pseudomonadota</taxon>
        <taxon>Alphaproteobacteria</taxon>
        <taxon>Sphingomonadales</taxon>
        <taxon>Sphingomonadaceae</taxon>
        <taxon>Novosphingobium</taxon>
    </lineage>
</organism>
<proteinExistence type="predicted"/>
<protein>
    <submittedName>
        <fullName evidence="3">DUF2314 domain-containing protein</fullName>
    </submittedName>
</protein>
<dbReference type="RefSeq" id="WP_339586700.1">
    <property type="nucleotide sequence ID" value="NZ_JBBHJZ010000002.1"/>
</dbReference>
<dbReference type="Pfam" id="PF10077">
    <property type="entry name" value="DUF2314"/>
    <property type="match status" value="1"/>
</dbReference>
<feature type="domain" description="DUF2314" evidence="2">
    <location>
        <begin position="42"/>
        <end position="161"/>
    </location>
</feature>
<feature type="signal peptide" evidence="1">
    <location>
        <begin position="1"/>
        <end position="25"/>
    </location>
</feature>
<accession>A0ABU8RUJ4</accession>
<evidence type="ECO:0000313" key="4">
    <source>
        <dbReference type="Proteomes" id="UP001361239"/>
    </source>
</evidence>
<dbReference type="Proteomes" id="UP001361239">
    <property type="component" value="Unassembled WGS sequence"/>
</dbReference>
<name>A0ABU8RUJ4_9SPHN</name>
<evidence type="ECO:0000313" key="3">
    <source>
        <dbReference type="EMBL" id="MEJ5976738.1"/>
    </source>
</evidence>
<feature type="chain" id="PRO_5047417340" evidence="1">
    <location>
        <begin position="26"/>
        <end position="176"/>
    </location>
</feature>
<evidence type="ECO:0000256" key="1">
    <source>
        <dbReference type="SAM" id="SignalP"/>
    </source>
</evidence>
<dbReference type="EMBL" id="JBBHJZ010000002">
    <property type="protein sequence ID" value="MEJ5976738.1"/>
    <property type="molecule type" value="Genomic_DNA"/>
</dbReference>
<evidence type="ECO:0000259" key="2">
    <source>
        <dbReference type="Pfam" id="PF10077"/>
    </source>
</evidence>
<gene>
    <name evidence="3" type="ORF">WG901_08845</name>
</gene>